<dbReference type="SUPFAM" id="SSF75553">
    <property type="entry name" value="Smc hinge domain"/>
    <property type="match status" value="1"/>
</dbReference>
<dbReference type="GO" id="GO:0005634">
    <property type="term" value="C:nucleus"/>
    <property type="evidence" value="ECO:0007669"/>
    <property type="project" value="UniProtKB-SubCell"/>
</dbReference>
<dbReference type="STRING" id="65357.A0A024FVA1"/>
<evidence type="ECO:0000313" key="10">
    <source>
        <dbReference type="EMBL" id="CCI11083.1"/>
    </source>
</evidence>
<comment type="subcellular location">
    <subcellularLocation>
        <location evidence="1">Nucleus</location>
    </subcellularLocation>
</comment>
<feature type="compositionally biased region" description="Basic and acidic residues" evidence="8">
    <location>
        <begin position="295"/>
        <end position="307"/>
    </location>
</feature>
<protein>
    <recommendedName>
        <fullName evidence="9">SMC hinge domain-containing protein</fullName>
    </recommendedName>
</protein>
<sequence length="504" mass="58047">MALTVAIGRHLDALVVNDYKTGQDCMKFLRESRLRTGSFIPVDKIRVKPINERFRSLGNNIKLVLDTIEYDPEVEAALLYAVADTVMCDTIEIARTLCFTKREKVKAVTLNDYERRDSKPEIEKYESATAERKQQPASMEEEIHTIEGDMFSEFSKQLGIPSIRVYEENTLKQYQQKPEIKRKLTEHIAKIEAQIASLKSQKYDDSLQQMNEKIINEEETLEKLTHEATELENSLRDVKDEKNEQVKALHVLEGGLREEKKRNNEAISERRSTSIQQPREIIRRSDLDQVSLPVIRKEDGSERDRDGPTSYSLQSANVNARKAMLIDDTEAYNKANAKFEEHISESQSEIERMQPSMRALDTYEEILARISKEEAELERVNQQCNEANTRFETIKSVRYDRFMEAFNHHSLGGTAYLRLDDTEEPYLNGIKYHAMPPMKRFRKRKQLSGGEKIVAALALLFAIHTYRPSPFFILDEVDAALDNVNVTNSLPSLPSAVCNVSFYH</sequence>
<proteinExistence type="predicted"/>
<dbReference type="EMBL" id="CAIX01000541">
    <property type="protein sequence ID" value="CCI11083.1"/>
    <property type="molecule type" value="Genomic_DNA"/>
</dbReference>
<accession>A0A024FVA1</accession>
<keyword evidence="6" id="KW-0131">Cell cycle</keyword>
<feature type="region of interest" description="Disordered" evidence="8">
    <location>
        <begin position="292"/>
        <end position="312"/>
    </location>
</feature>
<dbReference type="GO" id="GO:0051301">
    <property type="term" value="P:cell division"/>
    <property type="evidence" value="ECO:0007669"/>
    <property type="project" value="UniProtKB-KW"/>
</dbReference>
<dbReference type="GO" id="GO:0005524">
    <property type="term" value="F:ATP binding"/>
    <property type="evidence" value="ECO:0007669"/>
    <property type="project" value="InterPro"/>
</dbReference>
<dbReference type="Gene3D" id="3.40.50.300">
    <property type="entry name" value="P-loop containing nucleotide triphosphate hydrolases"/>
    <property type="match status" value="1"/>
</dbReference>
<organism evidence="10 11">
    <name type="scientific">Albugo candida</name>
    <dbReference type="NCBI Taxonomy" id="65357"/>
    <lineage>
        <taxon>Eukaryota</taxon>
        <taxon>Sar</taxon>
        <taxon>Stramenopiles</taxon>
        <taxon>Oomycota</taxon>
        <taxon>Peronosporomycetes</taxon>
        <taxon>Albuginales</taxon>
        <taxon>Albuginaceae</taxon>
        <taxon>Albugo</taxon>
    </lineage>
</organism>
<evidence type="ECO:0000259" key="9">
    <source>
        <dbReference type="SMART" id="SM00968"/>
    </source>
</evidence>
<dbReference type="Gene3D" id="1.20.1060.20">
    <property type="match status" value="1"/>
</dbReference>
<evidence type="ECO:0000256" key="3">
    <source>
        <dbReference type="ARBA" id="ARBA00022776"/>
    </source>
</evidence>
<dbReference type="SUPFAM" id="SSF52540">
    <property type="entry name" value="P-loop containing nucleoside triphosphate hydrolases"/>
    <property type="match status" value="1"/>
</dbReference>
<dbReference type="Pfam" id="PF02463">
    <property type="entry name" value="SMC_N"/>
    <property type="match status" value="1"/>
</dbReference>
<reference evidence="10 11" key="1">
    <citation type="submission" date="2012-05" db="EMBL/GenBank/DDBJ databases">
        <title>Recombination and specialization in a pathogen metapopulation.</title>
        <authorList>
            <person name="Gardiner A."/>
            <person name="Kemen E."/>
            <person name="Schultz-Larsen T."/>
            <person name="MacLean D."/>
            <person name="Van Oosterhout C."/>
            <person name="Jones J.D.G."/>
        </authorList>
    </citation>
    <scope>NUCLEOTIDE SEQUENCE [LARGE SCALE GENOMIC DNA]</scope>
    <source>
        <strain evidence="10 11">Ac Nc2</strain>
    </source>
</reference>
<keyword evidence="5" id="KW-0539">Nucleus</keyword>
<dbReference type="PANTHER" id="PTHR18937:SF12">
    <property type="entry name" value="STRUCTURAL MAINTENANCE OF CHROMOSOMES PROTEIN"/>
    <property type="match status" value="1"/>
</dbReference>
<feature type="coiled-coil region" evidence="7">
    <location>
        <begin position="360"/>
        <end position="390"/>
    </location>
</feature>
<evidence type="ECO:0000256" key="1">
    <source>
        <dbReference type="ARBA" id="ARBA00004123"/>
    </source>
</evidence>
<dbReference type="GO" id="GO:0003677">
    <property type="term" value="F:DNA binding"/>
    <property type="evidence" value="ECO:0007669"/>
    <property type="project" value="TreeGrafter"/>
</dbReference>
<feature type="compositionally biased region" description="Basic and acidic residues" evidence="8">
    <location>
        <begin position="255"/>
        <end position="272"/>
    </location>
</feature>
<dbReference type="InParanoid" id="A0A024FVA1"/>
<feature type="domain" description="SMC hinge" evidence="9">
    <location>
        <begin position="1"/>
        <end position="98"/>
    </location>
</feature>
<gene>
    <name evidence="10" type="ORF">BN9_123430</name>
</gene>
<dbReference type="PANTHER" id="PTHR18937">
    <property type="entry name" value="STRUCTURAL MAINTENANCE OF CHROMOSOMES SMC FAMILY MEMBER"/>
    <property type="match status" value="1"/>
</dbReference>
<dbReference type="GO" id="GO:0007062">
    <property type="term" value="P:sister chromatid cohesion"/>
    <property type="evidence" value="ECO:0007669"/>
    <property type="project" value="TreeGrafter"/>
</dbReference>
<dbReference type="Pfam" id="PF06470">
    <property type="entry name" value="SMC_hinge"/>
    <property type="match status" value="1"/>
</dbReference>
<dbReference type="AlphaFoldDB" id="A0A024FVA1"/>
<dbReference type="InterPro" id="IPR003395">
    <property type="entry name" value="RecF/RecN/SMC_N"/>
</dbReference>
<keyword evidence="11" id="KW-1185">Reference proteome</keyword>
<dbReference type="Proteomes" id="UP000053237">
    <property type="component" value="Unassembled WGS sequence"/>
</dbReference>
<dbReference type="InterPro" id="IPR036277">
    <property type="entry name" value="SMC_hinge_sf"/>
</dbReference>
<evidence type="ECO:0000256" key="4">
    <source>
        <dbReference type="ARBA" id="ARBA00023054"/>
    </source>
</evidence>
<keyword evidence="4 7" id="KW-0175">Coiled coil</keyword>
<dbReference type="OrthoDB" id="5575062at2759"/>
<comment type="caution">
    <text evidence="10">The sequence shown here is derived from an EMBL/GenBank/DDBJ whole genome shotgun (WGS) entry which is preliminary data.</text>
</comment>
<feature type="coiled-coil region" evidence="7">
    <location>
        <begin position="181"/>
        <end position="248"/>
    </location>
</feature>
<dbReference type="InterPro" id="IPR027417">
    <property type="entry name" value="P-loop_NTPase"/>
</dbReference>
<evidence type="ECO:0000256" key="8">
    <source>
        <dbReference type="SAM" id="MobiDB-lite"/>
    </source>
</evidence>
<name>A0A024FVA1_9STRA</name>
<feature type="region of interest" description="Disordered" evidence="8">
    <location>
        <begin position="255"/>
        <end position="280"/>
    </location>
</feature>
<evidence type="ECO:0000256" key="7">
    <source>
        <dbReference type="SAM" id="Coils"/>
    </source>
</evidence>
<keyword evidence="2" id="KW-0132">Cell division</keyword>
<dbReference type="GO" id="GO:0008278">
    <property type="term" value="C:cohesin complex"/>
    <property type="evidence" value="ECO:0007669"/>
    <property type="project" value="TreeGrafter"/>
</dbReference>
<evidence type="ECO:0000256" key="5">
    <source>
        <dbReference type="ARBA" id="ARBA00023242"/>
    </source>
</evidence>
<evidence type="ECO:0000313" key="11">
    <source>
        <dbReference type="Proteomes" id="UP000053237"/>
    </source>
</evidence>
<evidence type="ECO:0000256" key="6">
    <source>
        <dbReference type="ARBA" id="ARBA00023306"/>
    </source>
</evidence>
<keyword evidence="3" id="KW-0498">Mitosis</keyword>
<evidence type="ECO:0000256" key="2">
    <source>
        <dbReference type="ARBA" id="ARBA00022618"/>
    </source>
</evidence>
<dbReference type="InterPro" id="IPR010935">
    <property type="entry name" value="SMC_hinge"/>
</dbReference>
<dbReference type="SMART" id="SM00968">
    <property type="entry name" value="SMC_hinge"/>
    <property type="match status" value="1"/>
</dbReference>